<dbReference type="InterPro" id="IPR024146">
    <property type="entry name" value="Claspin"/>
</dbReference>
<comment type="subcellular location">
    <subcellularLocation>
        <location evidence="1">Nucleus</location>
    </subcellularLocation>
</comment>
<evidence type="ECO:0000313" key="6">
    <source>
        <dbReference type="Proteomes" id="UP000276776"/>
    </source>
</evidence>
<evidence type="ECO:0000256" key="3">
    <source>
        <dbReference type="ARBA" id="ARBA00023242"/>
    </source>
</evidence>
<dbReference type="EMBL" id="UYYF01004365">
    <property type="protein sequence ID" value="VDN03099.1"/>
    <property type="molecule type" value="Genomic_DNA"/>
</dbReference>
<dbReference type="GO" id="GO:0033314">
    <property type="term" value="P:mitotic DNA replication checkpoint signaling"/>
    <property type="evidence" value="ECO:0007669"/>
    <property type="project" value="TreeGrafter"/>
</dbReference>
<dbReference type="PANTHER" id="PTHR14396">
    <property type="entry name" value="CLASPIN"/>
    <property type="match status" value="1"/>
</dbReference>
<dbReference type="GO" id="GO:0007095">
    <property type="term" value="P:mitotic G2 DNA damage checkpoint signaling"/>
    <property type="evidence" value="ECO:0007669"/>
    <property type="project" value="TreeGrafter"/>
</dbReference>
<reference evidence="5 6" key="2">
    <citation type="submission" date="2018-11" db="EMBL/GenBank/DDBJ databases">
        <authorList>
            <consortium name="Pathogen Informatics"/>
        </authorList>
    </citation>
    <scope>NUCLEOTIDE SEQUENCE [LARGE SCALE GENOMIC DNA]</scope>
</reference>
<feature type="compositionally biased region" description="Acidic residues" evidence="4">
    <location>
        <begin position="141"/>
        <end position="169"/>
    </location>
</feature>
<evidence type="ECO:0000313" key="5">
    <source>
        <dbReference type="EMBL" id="VDN03099.1"/>
    </source>
</evidence>
<gene>
    <name evidence="5" type="ORF">TCLT_LOCUS5810</name>
</gene>
<evidence type="ECO:0000256" key="4">
    <source>
        <dbReference type="SAM" id="MobiDB-lite"/>
    </source>
</evidence>
<feature type="compositionally biased region" description="Basic residues" evidence="4">
    <location>
        <begin position="57"/>
        <end position="66"/>
    </location>
</feature>
<dbReference type="AlphaFoldDB" id="A0A0N5CZB2"/>
<organism evidence="7">
    <name type="scientific">Thelazia callipaeda</name>
    <name type="common">Oriental eyeworm</name>
    <name type="synonym">Parasitic nematode</name>
    <dbReference type="NCBI Taxonomy" id="103827"/>
    <lineage>
        <taxon>Eukaryota</taxon>
        <taxon>Metazoa</taxon>
        <taxon>Ecdysozoa</taxon>
        <taxon>Nematoda</taxon>
        <taxon>Chromadorea</taxon>
        <taxon>Rhabditida</taxon>
        <taxon>Spirurina</taxon>
        <taxon>Spiruromorpha</taxon>
        <taxon>Thelazioidea</taxon>
        <taxon>Thelaziidae</taxon>
        <taxon>Thelazia</taxon>
    </lineage>
</organism>
<reference evidence="7" key="1">
    <citation type="submission" date="2017-02" db="UniProtKB">
        <authorList>
            <consortium name="WormBaseParasite"/>
        </authorList>
    </citation>
    <scope>IDENTIFICATION</scope>
</reference>
<dbReference type="WBParaSite" id="TCLT_0000582101-mRNA-1">
    <property type="protein sequence ID" value="TCLT_0000582101-mRNA-1"/>
    <property type="gene ID" value="TCLT_0000582101"/>
</dbReference>
<dbReference type="STRING" id="103827.A0A0N5CZB2"/>
<dbReference type="GO" id="GO:0005634">
    <property type="term" value="C:nucleus"/>
    <property type="evidence" value="ECO:0007669"/>
    <property type="project" value="UniProtKB-SubCell"/>
</dbReference>
<keyword evidence="2" id="KW-0597">Phosphoprotein</keyword>
<feature type="compositionally biased region" description="Basic and acidic residues" evidence="4">
    <location>
        <begin position="90"/>
        <end position="103"/>
    </location>
</feature>
<feature type="region of interest" description="Disordered" evidence="4">
    <location>
        <begin position="40"/>
        <end position="171"/>
    </location>
</feature>
<feature type="compositionally biased region" description="Acidic residues" evidence="4">
    <location>
        <begin position="69"/>
        <end position="81"/>
    </location>
</feature>
<feature type="compositionally biased region" description="Basic and acidic residues" evidence="4">
    <location>
        <begin position="40"/>
        <end position="54"/>
    </location>
</feature>
<proteinExistence type="predicted"/>
<keyword evidence="3" id="KW-0539">Nucleus</keyword>
<evidence type="ECO:0000256" key="1">
    <source>
        <dbReference type="ARBA" id="ARBA00004123"/>
    </source>
</evidence>
<dbReference type="Proteomes" id="UP000276776">
    <property type="component" value="Unassembled WGS sequence"/>
</dbReference>
<evidence type="ECO:0000313" key="7">
    <source>
        <dbReference type="WBParaSite" id="TCLT_0000582101-mRNA-1"/>
    </source>
</evidence>
<accession>A0A0N5CZB2</accession>
<name>A0A0N5CZB2_THECL</name>
<sequence>MFGAEKGMCKRCREQMKMVEHLATQCECYITTVLEDTMRKTPNKEAGNKRKDQLTNRYKKSKKRRLVFSDEDETIDDESWEYELSNSPTKSEETENESDKPNEENSSDDELEVFRQLQNGKKPKKRSEFIEEEAALSGDDIGSDDDDDDEGQLDVYEAEEGDDDEVPDDETIKEQLQRQWIKQQQDEEDRKLLYWKDKLLKDGDLTGETDRTFRFKLRSNATEDTNEQVDGTSIDSECLENPNLPEPKIPIDEASPLLQAASKIMKKTDANRSSQLGERVGPSLLKNSLLSHRKSLSQVLGQTRTSIEATEDFNVVCYH</sequence>
<dbReference type="GO" id="GO:0010997">
    <property type="term" value="F:anaphase-promoting complex binding"/>
    <property type="evidence" value="ECO:0007669"/>
    <property type="project" value="TreeGrafter"/>
</dbReference>
<keyword evidence="6" id="KW-1185">Reference proteome</keyword>
<evidence type="ECO:0000256" key="2">
    <source>
        <dbReference type="ARBA" id="ARBA00022553"/>
    </source>
</evidence>
<protein>
    <submittedName>
        <fullName evidence="7">Claspin</fullName>
    </submittedName>
</protein>
<dbReference type="OrthoDB" id="5859781at2759"/>
<dbReference type="PANTHER" id="PTHR14396:SF10">
    <property type="entry name" value="CLASPIN"/>
    <property type="match status" value="1"/>
</dbReference>